<evidence type="ECO:0000256" key="10">
    <source>
        <dbReference type="ARBA" id="ARBA00022840"/>
    </source>
</evidence>
<keyword evidence="13" id="KW-0115">cAMP biosynthesis</keyword>
<evidence type="ECO:0000256" key="7">
    <source>
        <dbReference type="ARBA" id="ARBA00022692"/>
    </source>
</evidence>
<feature type="chain" id="PRO_5010139546" description="adenylate cyclase" evidence="22">
    <location>
        <begin position="37"/>
        <end position="1267"/>
    </location>
</feature>
<dbReference type="GO" id="GO:0035556">
    <property type="term" value="P:intracellular signal transduction"/>
    <property type="evidence" value="ECO:0000255"/>
    <property type="project" value="GeneDB"/>
</dbReference>
<reference evidence="25" key="1">
    <citation type="journal article" date="2005" name="Science">
        <title>Comparative genomics of trypanosomatid parasitic protozoa.</title>
        <authorList>
            <person name="El-Sayed N.M."/>
            <person name="Myler P.J."/>
            <person name="Blandin G."/>
            <person name="Berriman M."/>
            <person name="Crabtree J."/>
            <person name="Aggarwal G."/>
            <person name="Caler E."/>
            <person name="Renauld H."/>
            <person name="Worthey E.A."/>
            <person name="Hertz-Fowler C."/>
            <person name="Ghedin E."/>
            <person name="Peacock C."/>
            <person name="Bartholomeu D.C."/>
            <person name="Haas B.J."/>
            <person name="Tran A.N."/>
            <person name="Wortman J.R."/>
            <person name="Alsmark U.C."/>
            <person name="Angiuoli S."/>
            <person name="Anupama A."/>
            <person name="Badger J."/>
            <person name="Bringaud F."/>
            <person name="Cadag E."/>
            <person name="Carlton J.M."/>
            <person name="Cerqueira G.C."/>
            <person name="Creasy T."/>
            <person name="Delcher A.L."/>
            <person name="Djikeng A."/>
            <person name="Embley T.M."/>
            <person name="Hauser C."/>
            <person name="Ivens A.C."/>
            <person name="Kummerfeld S.K."/>
            <person name="Pereira-Leal J.B."/>
            <person name="Nilsson D."/>
            <person name="Peterson J."/>
            <person name="Salzberg S.L."/>
            <person name="Shallom J."/>
            <person name="Silva J.C."/>
            <person name="Sundaram J."/>
            <person name="Westenberger S."/>
            <person name="White O."/>
            <person name="Melville S.E."/>
            <person name="Donelson J.E."/>
            <person name="Andersson B."/>
            <person name="Stuart K.D."/>
            <person name="Hall N."/>
        </authorList>
    </citation>
    <scope>NUCLEOTIDE SEQUENCE</scope>
    <source>
        <strain evidence="25">927/4 GUTat10.1</strain>
    </source>
</reference>
<comment type="catalytic activity">
    <reaction evidence="1">
        <text>ATP = 3',5'-cyclic AMP + diphosphate</text>
        <dbReference type="Rhea" id="RHEA:15389"/>
        <dbReference type="ChEBI" id="CHEBI:30616"/>
        <dbReference type="ChEBI" id="CHEBI:33019"/>
        <dbReference type="ChEBI" id="CHEBI:58165"/>
        <dbReference type="EC" id="4.6.1.1"/>
    </reaction>
</comment>
<keyword evidence="11" id="KW-0460">Magnesium</keyword>
<dbReference type="GO" id="GO:0016020">
    <property type="term" value="C:membrane"/>
    <property type="evidence" value="ECO:0007669"/>
    <property type="project" value="UniProtKB-SubCell"/>
</dbReference>
<reference evidence="25 26" key="2">
    <citation type="journal article" date="2005" name="Science">
        <title>The genome of the African trypanosome Trypanosoma brucei.</title>
        <authorList>
            <person name="Berriman M."/>
            <person name="Ghedin E."/>
            <person name="Hertz-Fowler C."/>
            <person name="Blandin G."/>
            <person name="Renauld H."/>
            <person name="Bartholomeu D.C."/>
            <person name="Lennard N.J."/>
            <person name="Caler E."/>
            <person name="Hamlin N.E."/>
            <person name="Haas B."/>
            <person name="Bohme U."/>
            <person name="Hannick L."/>
            <person name="Aslett M.A."/>
            <person name="Shallom J."/>
            <person name="Marcello L."/>
            <person name="Hou L."/>
            <person name="Wickstead B."/>
            <person name="Alsmark U.C."/>
            <person name="Arrowsmith C."/>
            <person name="Atkin R.J."/>
            <person name="Barron A.J."/>
            <person name="Bringaud F."/>
            <person name="Brooks K."/>
            <person name="Carrington M."/>
            <person name="Cherevach I."/>
            <person name="Chillingworth T.J."/>
            <person name="Churcher C."/>
            <person name="Clark L.N."/>
            <person name="Corton C.H."/>
            <person name="Cronin A."/>
            <person name="Davies R.M."/>
            <person name="Doggett J."/>
            <person name="Djikeng A."/>
            <person name="Feldblyum T."/>
            <person name="Field M.C."/>
            <person name="Fraser A."/>
            <person name="Goodhead I."/>
            <person name="Hance Z."/>
            <person name="Harper D."/>
            <person name="Harris B.R."/>
            <person name="Hauser H."/>
            <person name="Hostetler J."/>
            <person name="Ivens A."/>
            <person name="Jagels K."/>
            <person name="Johnson D."/>
            <person name="Johnson J."/>
            <person name="Jones K."/>
            <person name="Kerhornou A.X."/>
            <person name="Koo H."/>
            <person name="Larke N."/>
            <person name="Landfear S."/>
            <person name="Larkin C."/>
            <person name="Leech V."/>
            <person name="Line A."/>
            <person name="Lord A."/>
            <person name="Macleod A."/>
            <person name="Mooney P.J."/>
            <person name="Moule S."/>
            <person name="Martin D.M."/>
            <person name="Morgan G.W."/>
            <person name="Mungall K."/>
            <person name="Norbertczak H."/>
            <person name="Ormond D."/>
            <person name="Pai G."/>
            <person name="Peacock C.S."/>
            <person name="Peterson J."/>
            <person name="Quail M.A."/>
            <person name="Rabbinowitsch E."/>
            <person name="Rajandream M.A."/>
            <person name="Reitter C."/>
            <person name="Salzberg S.L."/>
            <person name="Sanders M."/>
            <person name="Schobel S."/>
            <person name="Sharp S."/>
            <person name="Simmonds M."/>
            <person name="Simpson A.J."/>
            <person name="Tallon L."/>
            <person name="Turner C.M."/>
            <person name="Tait A."/>
            <person name="Tivey A.R."/>
            <person name="Van Aken S."/>
            <person name="Walker D."/>
            <person name="Wanless D."/>
            <person name="Wang S."/>
            <person name="White B."/>
            <person name="White O."/>
            <person name="Whitehead S."/>
            <person name="Woodward J."/>
            <person name="Wortman J."/>
            <person name="Adams M.D."/>
            <person name="Embley T.M."/>
            <person name="Gull K."/>
            <person name="Ullu E."/>
            <person name="Barry J.D."/>
            <person name="Fairlamb A.H."/>
            <person name="Opperdoes F."/>
            <person name="Barrell B.G."/>
            <person name="Donelson J.E."/>
            <person name="Hall N."/>
            <person name="Fraser C.M."/>
            <person name="Melville S.E."/>
            <person name="El-Sayed N.M."/>
        </authorList>
    </citation>
    <scope>NUCLEOTIDE SEQUENCE [LARGE SCALE GENOMIC DNA]</scope>
    <source>
        <strain evidence="25 26">927/4 GUTat10.1</strain>
    </source>
</reference>
<keyword evidence="17 24" id="KW-0456">Lyase</keyword>
<dbReference type="InterPro" id="IPR029787">
    <property type="entry name" value="Nucleotide_cyclase"/>
</dbReference>
<dbReference type="Pfam" id="PF25495">
    <property type="entry name" value="Peripla_BP_A-cyclase_1"/>
    <property type="match status" value="1"/>
</dbReference>
<feature type="transmembrane region" description="Helical" evidence="21">
    <location>
        <begin position="835"/>
        <end position="859"/>
    </location>
</feature>
<dbReference type="EC" id="4.6.1.1" evidence="6"/>
<evidence type="ECO:0000256" key="20">
    <source>
        <dbReference type="SAM" id="MobiDB-lite"/>
    </source>
</evidence>
<dbReference type="EMBL" id="CP000071">
    <property type="protein sequence ID" value="AAZ13522.1"/>
    <property type="molecule type" value="Genomic_DNA"/>
</dbReference>
<keyword evidence="7 21" id="KW-0812">Transmembrane</keyword>
<dbReference type="Pfam" id="PF25493">
    <property type="entry name" value="Peripla_BP_A-cyclase"/>
    <property type="match status" value="1"/>
</dbReference>
<keyword evidence="14 21" id="KW-0472">Membrane</keyword>
<keyword evidence="26" id="KW-1185">Reference proteome</keyword>
<comment type="subcellular location">
    <subcellularLocation>
        <location evidence="4">Membrane</location>
        <topology evidence="4">Multi-pass membrane protein</topology>
    </subcellularLocation>
</comment>
<feature type="compositionally biased region" description="Low complexity" evidence="20">
    <location>
        <begin position="1240"/>
        <end position="1254"/>
    </location>
</feature>
<dbReference type="OMA" id="HARDNEN"/>
<keyword evidence="9" id="KW-0547">Nucleotide-binding</keyword>
<evidence type="ECO:0000256" key="13">
    <source>
        <dbReference type="ARBA" id="ARBA00022998"/>
    </source>
</evidence>
<dbReference type="InterPro" id="IPR057399">
    <property type="entry name" value="GRESAG4.1/3_peripasmic_1"/>
</dbReference>
<dbReference type="OrthoDB" id="2021138at2759"/>
<evidence type="ECO:0000256" key="6">
    <source>
        <dbReference type="ARBA" id="ARBA00012201"/>
    </source>
</evidence>
<dbReference type="Proteomes" id="UP000008524">
    <property type="component" value="Chromosome 8"/>
</dbReference>
<keyword evidence="16" id="KW-0325">Glycoprotein</keyword>
<evidence type="ECO:0000256" key="3">
    <source>
        <dbReference type="ARBA" id="ARBA00002708"/>
    </source>
</evidence>
<dbReference type="SMART" id="SM00044">
    <property type="entry name" value="CYCc"/>
    <property type="match status" value="1"/>
</dbReference>
<evidence type="ECO:0000256" key="9">
    <source>
        <dbReference type="ARBA" id="ARBA00022741"/>
    </source>
</evidence>
<feature type="domain" description="Guanylate cyclase" evidence="23">
    <location>
        <begin position="878"/>
        <end position="1032"/>
    </location>
</feature>
<dbReference type="InterPro" id="IPR001054">
    <property type="entry name" value="A/G_cyclase"/>
</dbReference>
<dbReference type="KEGG" id="tbr:Tb927.8.7590"/>
<comment type="similarity">
    <text evidence="5">Belongs to the adenylyl cyclase class-3 family.</text>
</comment>
<organism evidence="24 26">
    <name type="scientific">Trypanosoma brucei brucei (strain 927/4 GUTat10.1)</name>
    <dbReference type="NCBI Taxonomy" id="185431"/>
    <lineage>
        <taxon>Eukaryota</taxon>
        <taxon>Discoba</taxon>
        <taxon>Euglenozoa</taxon>
        <taxon>Kinetoplastea</taxon>
        <taxon>Metakinetoplastina</taxon>
        <taxon>Trypanosomatida</taxon>
        <taxon>Trypanosomatidae</taxon>
        <taxon>Trypanosoma</taxon>
    </lineage>
</organism>
<dbReference type="InParanoid" id="Q57V80"/>
<dbReference type="FunFam" id="3.40.50.2300:FF:000162">
    <property type="entry name" value="Receptor-type adenylate cyclase GRESAG 4, putative"/>
    <property type="match status" value="1"/>
</dbReference>
<dbReference type="Gene3D" id="3.30.70.1230">
    <property type="entry name" value="Nucleotide cyclase"/>
    <property type="match status" value="1"/>
</dbReference>
<evidence type="ECO:0000256" key="12">
    <source>
        <dbReference type="ARBA" id="ARBA00022989"/>
    </source>
</evidence>
<evidence type="ECO:0000256" key="2">
    <source>
        <dbReference type="ARBA" id="ARBA00001946"/>
    </source>
</evidence>
<dbReference type="GO" id="GO:0004016">
    <property type="term" value="F:adenylate cyclase activity"/>
    <property type="evidence" value="ECO:0000255"/>
    <property type="project" value="GeneDB"/>
</dbReference>
<accession>Q57V80</accession>
<evidence type="ECO:0000313" key="26">
    <source>
        <dbReference type="Proteomes" id="UP000008524"/>
    </source>
</evidence>
<evidence type="ECO:0000256" key="15">
    <source>
        <dbReference type="ARBA" id="ARBA00023170"/>
    </source>
</evidence>
<gene>
    <name evidence="25" type="primary">Tb08.30P3.110</name>
    <name evidence="24" type="ORF">Tb927.8.7590</name>
</gene>
<dbReference type="eggNOG" id="KOG0618">
    <property type="taxonomic scope" value="Eukaryota"/>
</dbReference>
<dbReference type="Pfam" id="PF00211">
    <property type="entry name" value="Guanylate_cyc"/>
    <property type="match status" value="1"/>
</dbReference>
<dbReference type="SUPFAM" id="SSF55073">
    <property type="entry name" value="Nucleotide cyclase"/>
    <property type="match status" value="1"/>
</dbReference>
<keyword evidence="12 21" id="KW-1133">Transmembrane helix</keyword>
<dbReference type="Gene3D" id="3.40.50.2300">
    <property type="match status" value="2"/>
</dbReference>
<evidence type="ECO:0000256" key="16">
    <source>
        <dbReference type="ARBA" id="ARBA00023180"/>
    </source>
</evidence>
<evidence type="ECO:0000259" key="23">
    <source>
        <dbReference type="PROSITE" id="PS50125"/>
    </source>
</evidence>
<dbReference type="VEuPathDB" id="TriTrypDB:Tb927.8.7590"/>
<reference evidence="24" key="3">
    <citation type="submission" date="2005-04" db="EMBL/GenBank/DDBJ databases">
        <title>.</title>
        <authorList>
            <person name="Ghedin E."/>
            <person name="Blandin G."/>
            <person name="Bartholomeu D."/>
            <person name="Caler E."/>
            <person name="Haas B."/>
            <person name="Hannick L."/>
            <person name="Shallom J."/>
            <person name="Hou L."/>
            <person name="Djikeng A."/>
            <person name="Feldblyum T."/>
            <person name="Hostetler J."/>
            <person name="Johnson J."/>
            <person name="Jones K."/>
            <person name="Koo H.L."/>
            <person name="Larkin C."/>
            <person name="Pai G."/>
            <person name="Peterson J."/>
            <person name="Khalak H.G."/>
            <person name="Salzberg S."/>
            <person name="Simpson A.J."/>
            <person name="Tallon L."/>
            <person name="Van Aken S."/>
            <person name="Wanless D."/>
            <person name="White O."/>
            <person name="Wortman J."/>
            <person name="Fraser C.M."/>
            <person name="El-Sayed N.M.A."/>
        </authorList>
    </citation>
    <scope>NUCLEOTIDE SEQUENCE</scope>
    <source>
        <strain evidence="24">GUTat10.1</strain>
    </source>
</reference>
<dbReference type="GeneID" id="3659770"/>
<dbReference type="GO" id="GO:0005524">
    <property type="term" value="F:ATP binding"/>
    <property type="evidence" value="ECO:0007669"/>
    <property type="project" value="UniProtKB-KW"/>
</dbReference>
<evidence type="ECO:0000256" key="19">
    <source>
        <dbReference type="ARBA" id="ARBA00032637"/>
    </source>
</evidence>
<evidence type="ECO:0000313" key="25">
    <source>
        <dbReference type="EMBL" id="AAZ13522.1"/>
    </source>
</evidence>
<accession>D6XME2</accession>
<evidence type="ECO:0000256" key="1">
    <source>
        <dbReference type="ARBA" id="ARBA00001593"/>
    </source>
</evidence>
<dbReference type="STRING" id="185431.Q57V80"/>
<evidence type="ECO:0000256" key="18">
    <source>
        <dbReference type="ARBA" id="ARBA00032597"/>
    </source>
</evidence>
<keyword evidence="15 24" id="KW-0675">Receptor</keyword>
<evidence type="ECO:0000256" key="17">
    <source>
        <dbReference type="ARBA" id="ARBA00023239"/>
    </source>
</evidence>
<evidence type="ECO:0000256" key="21">
    <source>
        <dbReference type="SAM" id="Phobius"/>
    </source>
</evidence>
<comment type="cofactor">
    <cofactor evidence="2">
        <name>Mg(2+)</name>
        <dbReference type="ChEBI" id="CHEBI:18420"/>
    </cofactor>
</comment>
<proteinExistence type="inferred from homology"/>
<evidence type="ECO:0000256" key="8">
    <source>
        <dbReference type="ARBA" id="ARBA00022723"/>
    </source>
</evidence>
<keyword evidence="8" id="KW-0479">Metal-binding</keyword>
<dbReference type="InterPro" id="IPR028082">
    <property type="entry name" value="Peripla_BP_I"/>
</dbReference>
<dbReference type="GO" id="GO:0006171">
    <property type="term" value="P:cAMP biosynthetic process"/>
    <property type="evidence" value="ECO:0000318"/>
    <property type="project" value="GO_Central"/>
</dbReference>
<dbReference type="AlphaFoldDB" id="Q57V80"/>
<comment type="function">
    <text evidence="3">Could act as a receptor for an unknown ligand.</text>
</comment>
<evidence type="ECO:0000256" key="5">
    <source>
        <dbReference type="ARBA" id="ARBA00005381"/>
    </source>
</evidence>
<dbReference type="EMBL" id="AC159445">
    <property type="protein sequence ID" value="AAX70485.1"/>
    <property type="molecule type" value="Genomic_DNA"/>
</dbReference>
<evidence type="ECO:0000256" key="14">
    <source>
        <dbReference type="ARBA" id="ARBA00023136"/>
    </source>
</evidence>
<dbReference type="InterPro" id="IPR057398">
    <property type="entry name" value="GRESAG4.1/3_peripasmic_2"/>
</dbReference>
<feature type="region of interest" description="Disordered" evidence="20">
    <location>
        <begin position="1219"/>
        <end position="1267"/>
    </location>
</feature>
<dbReference type="PANTHER" id="PTHR43081:SF1">
    <property type="entry name" value="ADENYLATE CYCLASE, TERMINAL-DIFFERENTIATION SPECIFIC"/>
    <property type="match status" value="1"/>
</dbReference>
<sequence>MGFRAGSMCARGQQRIGAPLLLCFLLLSGPWEGVEGKGNITVKVYSFLRNKHIAKRRLESVTAGFNASIQSRSSTLPQNVVLEIVTPPDDGVPLQKFLEEGLKKGKGELPIVLGPVGDRNTLSVTSYLHKEKIVAFSPITGSLLVRKWRQNLYYLTASPAAEVLALIRYAVSQLRLRRLGFMYLKGVSFGDKEYKMTVKAMSMMGRKLCGVFEIDGSTNGKLSNDDFLVVWNSFARTLPQGVIVFGSPIDETQKFVACVASDYRTRHAYLLLPSTLQFLVADTWSQTLDIAGRAYVPRQIILTGVTPLPTDTEYKAIRRFQEDIKKYMGKEFGNNTAQTKKGSRHVDDDIDGEMMVFGWIAGEVLSRALSSREWLRSREAFIKSLFSQRRYVIDDLVIGDFGGKCIGRAGESGAACKCNQGGNVVYMKEMVEDYRLQPVNGGKMLLNAAKCQRRILQLYAPLNGIMFRLEDNPLAQRITEEYRDGASPAVGKGQLGQGDRFFLHELNSTSSATKHNMLEEVKERVVTAVFGVVDDALLSMTDMTFIDPIPLSPRLKHPGRNVLHLSPTIEQQIFVMVERVVVPNSWGSVHAIVRSSDARGIKSVLRKTFWALGGSLGAFDEVTDGESVKSLLPHSGFVLVIGLTEADITAIAEHLDNHREVRVFVLFFDVALLYSEFVKVFKKHPQAAERLLFATSLPHWADNNTTSETVQGFQDDVGNESKWTPLALLGYVTARAVSTVLPRAGYLSPEILANAIYTQSVIVVDGIRFRTFSATECQADSGFAAKGCAINYGATRISVWSMARVLNPSVPPVTKAATPSMQYTHPNNGLSARKLAGIIVGSLFLVLLTVLLVVLLSFFRRHARDNENAPKELTDPVTLIFTDIDSSTAQWAAHPELMPDAVATHHRIIRTLISKYGCYEVKTVGDSFMIACKSPFAATQLACDMQRCFLEHDWKTDVFDTSYREFERQRAEGDGDYVPPTGHLDPDVYSRLWNGLRVRVGIHTGLCDIRHDEVTKGYDYYGRTSNMAARTGSVANGGQVLLTRSTYLAVTGGEREQLNVTALGDVPLRGVPKPVEMYQLNAVPERTFAALLLDCQIIDGTDEEMSTSASDVGSVAVELPESAQHVATSLETLLGTFTPAQRQALLMSVCERWRVTSPRKVHEGWDNSVCHDVICHIAARVGHVVNFGARNATATASSTTRQSSLCSYRSLGLCGYGSHGQPSSTNQENTRRDVPQPAGSPHGSPEPSTSSSNSIHVLPFNQCKGPF</sequence>
<dbReference type="SUPFAM" id="SSF53822">
    <property type="entry name" value="Periplasmic binding protein-like I"/>
    <property type="match status" value="2"/>
</dbReference>
<evidence type="ECO:0000256" key="11">
    <source>
        <dbReference type="ARBA" id="ARBA00022842"/>
    </source>
</evidence>
<keyword evidence="10" id="KW-0067">ATP-binding</keyword>
<dbReference type="CDD" id="cd07556">
    <property type="entry name" value="Nucleotidyl_cyc_III"/>
    <property type="match status" value="1"/>
</dbReference>
<dbReference type="InterPro" id="IPR050697">
    <property type="entry name" value="Adenylyl/Guanylyl_Cyclase_3/4"/>
</dbReference>
<name>Q57V80_TRYB2</name>
<protein>
    <recommendedName>
        <fullName evidence="6">adenylate cyclase</fullName>
        <ecNumber evidence="6">4.6.1.1</ecNumber>
    </recommendedName>
    <alternativeName>
        <fullName evidence="18">ATP pyrophosphate-lyase</fullName>
    </alternativeName>
    <alternativeName>
        <fullName evidence="19">Adenylyl cyclase</fullName>
    </alternativeName>
</protein>
<dbReference type="FunFam" id="3.30.70.1230:FF:000022">
    <property type="entry name" value="Receptor-type adenylate cyclase GRESAG 4, putative"/>
    <property type="match status" value="1"/>
</dbReference>
<dbReference type="GO" id="GO:0046872">
    <property type="term" value="F:metal ion binding"/>
    <property type="evidence" value="ECO:0007669"/>
    <property type="project" value="UniProtKB-KW"/>
</dbReference>
<evidence type="ECO:0000313" key="24">
    <source>
        <dbReference type="EMBL" id="AAX70485.1"/>
    </source>
</evidence>
<feature type="signal peptide" evidence="22">
    <location>
        <begin position="1"/>
        <end position="36"/>
    </location>
</feature>
<keyword evidence="22" id="KW-0732">Signal</keyword>
<dbReference type="PaxDb" id="5691-AAZ13522"/>
<evidence type="ECO:0000256" key="22">
    <source>
        <dbReference type="SAM" id="SignalP"/>
    </source>
</evidence>
<dbReference type="PANTHER" id="PTHR43081">
    <property type="entry name" value="ADENYLATE CYCLASE, TERMINAL-DIFFERENTIATION SPECIFIC-RELATED"/>
    <property type="match status" value="1"/>
</dbReference>
<dbReference type="RefSeq" id="XP_847588.1">
    <property type="nucleotide sequence ID" value="XM_842495.1"/>
</dbReference>
<evidence type="ECO:0000256" key="4">
    <source>
        <dbReference type="ARBA" id="ARBA00004141"/>
    </source>
</evidence>
<reference evidence="25" key="4">
    <citation type="submission" date="2005-04" db="EMBL/GenBank/DDBJ databases">
        <title>Sequencing, closure, and annotation of Trypanosoma brucei chromosomes 2 through 8.</title>
        <authorList>
            <person name="Ghedin E."/>
            <person name="Blandin G."/>
            <person name="Bartholomeu D."/>
            <person name="Caler E."/>
            <person name="Haas B."/>
            <person name="Hannick L."/>
            <person name="Shallom J."/>
            <person name="Hou L."/>
            <person name="Djikeng A."/>
            <person name="Feldblyum T."/>
            <person name="Hostetler J."/>
            <person name="Johnson J."/>
            <person name="Jones K."/>
            <person name="Koo H.L."/>
            <person name="Larkin C."/>
            <person name="Pai G."/>
            <person name="Peterson J."/>
            <person name="Khalak H.G."/>
            <person name="Salzberg S."/>
            <person name="Simpson A.J."/>
            <person name="Tallon L."/>
            <person name="Van Aken S."/>
            <person name="Wanless D."/>
            <person name="White O."/>
            <person name="Wortman J."/>
            <person name="Fraser C.M."/>
            <person name="El-Sayed N.M.A."/>
        </authorList>
    </citation>
    <scope>NUCLEOTIDE SEQUENCE</scope>
    <source>
        <strain evidence="25">927/4 GUTat10.1</strain>
    </source>
</reference>
<dbReference type="PROSITE" id="PS50125">
    <property type="entry name" value="GUANYLATE_CYCLASE_2"/>
    <property type="match status" value="1"/>
</dbReference>